<proteinExistence type="predicted"/>
<organism evidence="1">
    <name type="scientific">Schizocladia ischiensis</name>
    <dbReference type="NCBI Taxonomy" id="196139"/>
    <lineage>
        <taxon>Eukaryota</taxon>
        <taxon>Sar</taxon>
        <taxon>Stramenopiles</taxon>
        <taxon>Ochrophyta</taxon>
        <taxon>PX clade</taxon>
        <taxon>Schizocladiophyceae</taxon>
        <taxon>Schizocladiales</taxon>
        <taxon>Schizocladiaceae</taxon>
        <taxon>Schizocladia</taxon>
    </lineage>
</organism>
<evidence type="ECO:0000313" key="1">
    <source>
        <dbReference type="EMBL" id="QOW07580.1"/>
    </source>
</evidence>
<keyword evidence="1" id="KW-0150">Chloroplast</keyword>
<dbReference type="SUPFAM" id="SSF54285">
    <property type="entry name" value="MoaD/ThiS"/>
    <property type="match status" value="1"/>
</dbReference>
<sequence>MAIKIFSYNVLVNHQKYQIFSIKPCSIYELTKFLNYPLKLTIIEFDGRICNSFKFKNIHLKSNNTLQLLTVVGGG</sequence>
<accession>A0A7S6UA06</accession>
<dbReference type="AlphaFoldDB" id="A0A7S6UA06"/>
<name>A0A7S6UA06_9STRA</name>
<keyword evidence="1" id="KW-0934">Plastid</keyword>
<geneLocation type="chloroplast" evidence="1"/>
<dbReference type="EMBL" id="MT226925">
    <property type="protein sequence ID" value="QOW07580.1"/>
    <property type="molecule type" value="Genomic_DNA"/>
</dbReference>
<dbReference type="RefSeq" id="YP_010032373.1">
    <property type="nucleotide sequence ID" value="NC_053868.1"/>
</dbReference>
<reference evidence="1" key="1">
    <citation type="submission" date="2020-03" db="EMBL/GenBank/DDBJ databases">
        <title>Schizocladia ischiensis organellar genomes: estimating the origin of multicellularity in heterokonts and the emergence of shallow ocean ecosystems.</title>
        <authorList>
            <person name="Phillips N.E."/>
            <person name="Braun E.L."/>
            <person name="Boore J."/>
            <person name="Cheda B."/>
            <person name="Salomon M.P."/>
        </authorList>
    </citation>
    <scope>NUCLEOTIDE SEQUENCE</scope>
</reference>
<dbReference type="Gene3D" id="3.10.20.30">
    <property type="match status" value="1"/>
</dbReference>
<protein>
    <submittedName>
        <fullName evidence="1">Ycf40</fullName>
    </submittedName>
</protein>
<dbReference type="InterPro" id="IPR016155">
    <property type="entry name" value="Mopterin_synth/thiamin_S_b"/>
</dbReference>
<gene>
    <name evidence="1" type="primary">ycf40</name>
</gene>
<dbReference type="GeneID" id="63377870"/>
<dbReference type="InterPro" id="IPR012675">
    <property type="entry name" value="Beta-grasp_dom_sf"/>
</dbReference>